<keyword evidence="2" id="KW-0472">Membrane</keyword>
<sequence length="533" mass="59214">MFMNVSEAHSSLSNASAAEIFPTNDSQLEPLPTKRSLETLNGNISSVLTAAISTATSSGIVLVGAAAKGTTAASESGWGITGVEYDIDLDEWDRALIIGAVAVFLLVVLMVLVCSLGPDCPLHAFCPIDYGDGCRKVKSSGLPVYGSMDDPVFDKVVANGKRHGKVQGHNGQPQRPKARLHSLSKSPFYTSKTARDCSEPSDWSDVSLPEMIELKHESHGKSRKTHPTSDYSSSTSSITSPLQPDSRLAYGLTFDRAHSRLYIRVIQLGNFRVTDPDGALSPYVKVRVYRTPRHFFTFKLKAVRELPLNQLEAEMQTRIQRRTDNPVFNEFFELIVEDPDVTAYTVKFLVCDYDKYSRHVVVGEVTVELSKVDLSSAEEILFNDLIDNHHEDNLGELHVALMYLPTAEKLSVSILNAKGLCAVEAPKKHSDAAVKLVLMYDGRPLRKTKTTARTNDSCPVFNETFVFDVPAYQLDKIYFHLAVIGIEKDREDGRHLLGRVYIGVNFDPDAKAQWLEMVHNARKQVACWHRLQS</sequence>
<dbReference type="SMART" id="SM00239">
    <property type="entry name" value="C2"/>
    <property type="match status" value="2"/>
</dbReference>
<dbReference type="Pfam" id="PF00168">
    <property type="entry name" value="C2"/>
    <property type="match status" value="2"/>
</dbReference>
<protein>
    <recommendedName>
        <fullName evidence="3">C2 domain-containing protein</fullName>
    </recommendedName>
</protein>
<dbReference type="EMBL" id="JAWDGP010006106">
    <property type="protein sequence ID" value="KAK3747187.1"/>
    <property type="molecule type" value="Genomic_DNA"/>
</dbReference>
<evidence type="ECO:0000313" key="5">
    <source>
        <dbReference type="Proteomes" id="UP001283361"/>
    </source>
</evidence>
<dbReference type="GO" id="GO:0017156">
    <property type="term" value="P:calcium-ion regulated exocytosis"/>
    <property type="evidence" value="ECO:0007669"/>
    <property type="project" value="TreeGrafter"/>
</dbReference>
<evidence type="ECO:0000256" key="2">
    <source>
        <dbReference type="SAM" id="Phobius"/>
    </source>
</evidence>
<organism evidence="4 5">
    <name type="scientific">Elysia crispata</name>
    <name type="common">lettuce slug</name>
    <dbReference type="NCBI Taxonomy" id="231223"/>
    <lineage>
        <taxon>Eukaryota</taxon>
        <taxon>Metazoa</taxon>
        <taxon>Spiralia</taxon>
        <taxon>Lophotrochozoa</taxon>
        <taxon>Mollusca</taxon>
        <taxon>Gastropoda</taxon>
        <taxon>Heterobranchia</taxon>
        <taxon>Euthyneura</taxon>
        <taxon>Panpulmonata</taxon>
        <taxon>Sacoglossa</taxon>
        <taxon>Placobranchoidea</taxon>
        <taxon>Plakobranchidae</taxon>
        <taxon>Elysia</taxon>
    </lineage>
</organism>
<dbReference type="CDD" id="cd00276">
    <property type="entry name" value="C2B_Synaptotagmin"/>
    <property type="match status" value="1"/>
</dbReference>
<name>A0AAE0YKE7_9GAST</name>
<dbReference type="GO" id="GO:0005886">
    <property type="term" value="C:plasma membrane"/>
    <property type="evidence" value="ECO:0007669"/>
    <property type="project" value="TreeGrafter"/>
</dbReference>
<dbReference type="Gene3D" id="2.60.40.150">
    <property type="entry name" value="C2 domain"/>
    <property type="match status" value="2"/>
</dbReference>
<dbReference type="Proteomes" id="UP001283361">
    <property type="component" value="Unassembled WGS sequence"/>
</dbReference>
<feature type="transmembrane region" description="Helical" evidence="2">
    <location>
        <begin position="95"/>
        <end position="118"/>
    </location>
</feature>
<dbReference type="GO" id="GO:0005509">
    <property type="term" value="F:calcium ion binding"/>
    <property type="evidence" value="ECO:0007669"/>
    <property type="project" value="TreeGrafter"/>
</dbReference>
<dbReference type="PANTHER" id="PTHR10024">
    <property type="entry name" value="SYNAPTOTAGMIN"/>
    <property type="match status" value="1"/>
</dbReference>
<dbReference type="InterPro" id="IPR035892">
    <property type="entry name" value="C2_domain_sf"/>
</dbReference>
<dbReference type="InterPro" id="IPR000008">
    <property type="entry name" value="C2_dom"/>
</dbReference>
<keyword evidence="2" id="KW-1133">Transmembrane helix</keyword>
<evidence type="ECO:0000259" key="3">
    <source>
        <dbReference type="PROSITE" id="PS50004"/>
    </source>
</evidence>
<keyword evidence="5" id="KW-1185">Reference proteome</keyword>
<reference evidence="4" key="1">
    <citation type="journal article" date="2023" name="G3 (Bethesda)">
        <title>A reference genome for the long-term kleptoplast-retaining sea slug Elysia crispata morphotype clarki.</title>
        <authorList>
            <person name="Eastman K.E."/>
            <person name="Pendleton A.L."/>
            <person name="Shaikh M.A."/>
            <person name="Suttiyut T."/>
            <person name="Ogas R."/>
            <person name="Tomko P."/>
            <person name="Gavelis G."/>
            <person name="Widhalm J.R."/>
            <person name="Wisecaver J.H."/>
        </authorList>
    </citation>
    <scope>NUCLEOTIDE SEQUENCE</scope>
    <source>
        <strain evidence="4">ECLA1</strain>
    </source>
</reference>
<evidence type="ECO:0000256" key="1">
    <source>
        <dbReference type="SAM" id="MobiDB-lite"/>
    </source>
</evidence>
<keyword evidence="2" id="KW-0812">Transmembrane</keyword>
<proteinExistence type="predicted"/>
<dbReference type="PROSITE" id="PS50004">
    <property type="entry name" value="C2"/>
    <property type="match status" value="2"/>
</dbReference>
<feature type="region of interest" description="Disordered" evidence="1">
    <location>
        <begin position="162"/>
        <end position="182"/>
    </location>
</feature>
<dbReference type="SUPFAM" id="SSF49562">
    <property type="entry name" value="C2 domain (Calcium/lipid-binding domain, CaLB)"/>
    <property type="match status" value="2"/>
</dbReference>
<evidence type="ECO:0000313" key="4">
    <source>
        <dbReference type="EMBL" id="KAK3747187.1"/>
    </source>
</evidence>
<accession>A0AAE0YKE7</accession>
<dbReference type="GO" id="GO:0030276">
    <property type="term" value="F:clathrin binding"/>
    <property type="evidence" value="ECO:0007669"/>
    <property type="project" value="TreeGrafter"/>
</dbReference>
<feature type="domain" description="C2" evidence="3">
    <location>
        <begin position="244"/>
        <end position="382"/>
    </location>
</feature>
<feature type="region of interest" description="Disordered" evidence="1">
    <location>
        <begin position="216"/>
        <end position="242"/>
    </location>
</feature>
<dbReference type="GO" id="GO:0001786">
    <property type="term" value="F:phosphatidylserine binding"/>
    <property type="evidence" value="ECO:0007669"/>
    <property type="project" value="TreeGrafter"/>
</dbReference>
<comment type="caution">
    <text evidence="4">The sequence shown here is derived from an EMBL/GenBank/DDBJ whole genome shotgun (WGS) entry which is preliminary data.</text>
</comment>
<gene>
    <name evidence="4" type="ORF">RRG08_035733</name>
</gene>
<dbReference type="GO" id="GO:0005544">
    <property type="term" value="F:calcium-dependent phospholipid binding"/>
    <property type="evidence" value="ECO:0007669"/>
    <property type="project" value="TreeGrafter"/>
</dbReference>
<dbReference type="GO" id="GO:0070382">
    <property type="term" value="C:exocytic vesicle"/>
    <property type="evidence" value="ECO:0007669"/>
    <property type="project" value="TreeGrafter"/>
</dbReference>
<feature type="domain" description="C2" evidence="3">
    <location>
        <begin position="393"/>
        <end position="529"/>
    </location>
</feature>
<dbReference type="GO" id="GO:0000149">
    <property type="term" value="F:SNARE binding"/>
    <property type="evidence" value="ECO:0007669"/>
    <property type="project" value="TreeGrafter"/>
</dbReference>
<dbReference type="AlphaFoldDB" id="A0AAE0YKE7"/>
<feature type="compositionally biased region" description="Low complexity" evidence="1">
    <location>
        <begin position="228"/>
        <end position="240"/>
    </location>
</feature>